<name>A0A5C1Y7P8_9MICO</name>
<dbReference type="RefSeq" id="WP_149324723.1">
    <property type="nucleotide sequence ID" value="NZ_CP043504.1"/>
</dbReference>
<sequence length="222" mass="23576">MRREAVEETQQLPLLARDTGRSAPTPLFLGFLGALVLVGAFAFRRGLSLASTADFLMLAAIVTGAVLVAFSISMIWATRTALRASELERARPGALVVRAMRVRGMLSVAPALDAESPRVPLGITLLADDTGLELWGGAAEHPARLARIPWESVDDIRRTAHTRWGRAAAGITVHAMCHGAAVELPLAIVGAGLGGLFAPDEERIDDLVAGLHARRLRALARA</sequence>
<keyword evidence="1" id="KW-1133">Transmembrane helix</keyword>
<dbReference type="AlphaFoldDB" id="A0A5C1Y7P8"/>
<dbReference type="Proteomes" id="UP000322159">
    <property type="component" value="Chromosome"/>
</dbReference>
<evidence type="ECO:0000313" key="3">
    <source>
        <dbReference type="Proteomes" id="UP000322159"/>
    </source>
</evidence>
<keyword evidence="1" id="KW-0472">Membrane</keyword>
<protein>
    <recommendedName>
        <fullName evidence="4">PH domain-containing protein</fullName>
    </recommendedName>
</protein>
<feature type="transmembrane region" description="Helical" evidence="1">
    <location>
        <begin position="23"/>
        <end position="43"/>
    </location>
</feature>
<dbReference type="OrthoDB" id="5117428at2"/>
<keyword evidence="3" id="KW-1185">Reference proteome</keyword>
<keyword evidence="1" id="KW-0812">Transmembrane</keyword>
<feature type="transmembrane region" description="Helical" evidence="1">
    <location>
        <begin position="55"/>
        <end position="77"/>
    </location>
</feature>
<dbReference type="KEGG" id="lyk:FLP23_04305"/>
<gene>
    <name evidence="2" type="ORF">FLP23_04305</name>
</gene>
<evidence type="ECO:0008006" key="4">
    <source>
        <dbReference type="Google" id="ProtNLM"/>
    </source>
</evidence>
<dbReference type="EMBL" id="CP043504">
    <property type="protein sequence ID" value="QEO09299.1"/>
    <property type="molecule type" value="Genomic_DNA"/>
</dbReference>
<evidence type="ECO:0000256" key="1">
    <source>
        <dbReference type="SAM" id="Phobius"/>
    </source>
</evidence>
<accession>A0A5C1Y7P8</accession>
<organism evidence="2 3">
    <name type="scientific">Protaetiibacter larvae</name>
    <dbReference type="NCBI Taxonomy" id="2592654"/>
    <lineage>
        <taxon>Bacteria</taxon>
        <taxon>Bacillati</taxon>
        <taxon>Actinomycetota</taxon>
        <taxon>Actinomycetes</taxon>
        <taxon>Micrococcales</taxon>
        <taxon>Microbacteriaceae</taxon>
        <taxon>Protaetiibacter</taxon>
    </lineage>
</organism>
<reference evidence="2 3" key="1">
    <citation type="submission" date="2019-09" db="EMBL/GenBank/DDBJ databases">
        <title>Genome sequencing of strain KACC 19322.</title>
        <authorList>
            <person name="Heo J."/>
            <person name="Kim S.-J."/>
            <person name="Kim J.-S."/>
            <person name="Hong S.-B."/>
            <person name="Kwon S.-W."/>
        </authorList>
    </citation>
    <scope>NUCLEOTIDE SEQUENCE [LARGE SCALE GENOMIC DNA]</scope>
    <source>
        <strain evidence="2 3">KACC 19322</strain>
    </source>
</reference>
<evidence type="ECO:0000313" key="2">
    <source>
        <dbReference type="EMBL" id="QEO09299.1"/>
    </source>
</evidence>
<proteinExistence type="predicted"/>